<evidence type="ECO:0000256" key="1">
    <source>
        <dbReference type="ARBA" id="ARBA00004613"/>
    </source>
</evidence>
<dbReference type="Pfam" id="PF00054">
    <property type="entry name" value="Laminin_G_1"/>
    <property type="match status" value="1"/>
</dbReference>
<dbReference type="PANTHER" id="PTHR24040:SF0">
    <property type="entry name" value="VITAMIN K-DEPENDENT PROTEIN S"/>
    <property type="match status" value="1"/>
</dbReference>
<protein>
    <submittedName>
        <fullName evidence="7">PROS protein</fullName>
    </submittedName>
</protein>
<organism evidence="7 8">
    <name type="scientific">Alectura lathami</name>
    <name type="common">Australian brush turkey</name>
    <dbReference type="NCBI Taxonomy" id="81907"/>
    <lineage>
        <taxon>Eukaryota</taxon>
        <taxon>Metazoa</taxon>
        <taxon>Chordata</taxon>
        <taxon>Craniata</taxon>
        <taxon>Vertebrata</taxon>
        <taxon>Euteleostomi</taxon>
        <taxon>Archelosauria</taxon>
        <taxon>Archosauria</taxon>
        <taxon>Dinosauria</taxon>
        <taxon>Saurischia</taxon>
        <taxon>Theropoda</taxon>
        <taxon>Coelurosauria</taxon>
        <taxon>Aves</taxon>
        <taxon>Neognathae</taxon>
        <taxon>Galloanserae</taxon>
        <taxon>Galliformes</taxon>
        <taxon>Megapodiidae</taxon>
        <taxon>Alectura</taxon>
    </lineage>
</organism>
<name>A0A7L0VYU8_ALELA</name>
<dbReference type="InterPro" id="IPR051145">
    <property type="entry name" value="GAS-SHBG-PROS"/>
</dbReference>
<evidence type="ECO:0000256" key="3">
    <source>
        <dbReference type="ARBA" id="ARBA00023157"/>
    </source>
</evidence>
<accession>A0A7L0VYU8</accession>
<dbReference type="Proteomes" id="UP000562322">
    <property type="component" value="Unassembled WGS sequence"/>
</dbReference>
<feature type="non-terminal residue" evidence="7">
    <location>
        <position position="346"/>
    </location>
</feature>
<evidence type="ECO:0000256" key="2">
    <source>
        <dbReference type="ARBA" id="ARBA00022525"/>
    </source>
</evidence>
<proteinExistence type="predicted"/>
<dbReference type="OrthoDB" id="4062651at2759"/>
<dbReference type="InterPro" id="IPR001791">
    <property type="entry name" value="Laminin_G"/>
</dbReference>
<evidence type="ECO:0000256" key="4">
    <source>
        <dbReference type="ARBA" id="ARBA00023180"/>
    </source>
</evidence>
<dbReference type="Pfam" id="PF02210">
    <property type="entry name" value="Laminin_G_2"/>
    <property type="match status" value="1"/>
</dbReference>
<comment type="caution">
    <text evidence="5">Lacks conserved residue(s) required for the propagation of feature annotation.</text>
</comment>
<dbReference type="Gene3D" id="2.60.120.200">
    <property type="match status" value="2"/>
</dbReference>
<comment type="subcellular location">
    <subcellularLocation>
        <location evidence="1">Secreted</location>
    </subcellularLocation>
</comment>
<sequence>RFSAEFDFRTYDAEGVILYAESLDYTAWILLALRDGKIEIQLMNEFGTEVTSGGKAINDGLWHTVSVEELEHSISVKIAKEAVMNINSPGTLFKQSHGFLETKVYIAGLPRKVGNAVLLLQINPRLDGCIRAWNLMNQGHSGVKEVIQEKQSKHCLVTVERGSFYPGTGMANFHINYNNLDSAEDWLINVTMTIRPSTDTGVMFALVSDETVPLALSIVDSNSSDSQEIIVTIGNVTVARLESKKLCTPRKVVVALLVTKQQLELSVDSRTDQSSSELLSILHQAMMTDVVTYLGGLPDVPLGATLVTAFYNGCMEVEVNSRQLDLDEAIFKHNSIRSHSCPLIME</sequence>
<evidence type="ECO:0000313" key="8">
    <source>
        <dbReference type="Proteomes" id="UP000562322"/>
    </source>
</evidence>
<gene>
    <name evidence="7" type="primary">Pros1_0</name>
    <name evidence="7" type="ORF">ALELAT_R12649</name>
</gene>
<keyword evidence="8" id="KW-1185">Reference proteome</keyword>
<evidence type="ECO:0000259" key="6">
    <source>
        <dbReference type="PROSITE" id="PS50025"/>
    </source>
</evidence>
<reference evidence="7 8" key="1">
    <citation type="submission" date="2019-09" db="EMBL/GenBank/DDBJ databases">
        <title>Bird 10,000 Genomes (B10K) Project - Family phase.</title>
        <authorList>
            <person name="Zhang G."/>
        </authorList>
    </citation>
    <scope>NUCLEOTIDE SEQUENCE [LARGE SCALE GENOMIC DNA]</scope>
    <source>
        <strain evidence="7">B10K-DU-001-39</strain>
        <tissue evidence="7">Muscle</tissue>
    </source>
</reference>
<comment type="caution">
    <text evidence="7">The sequence shown here is derived from an EMBL/GenBank/DDBJ whole genome shotgun (WGS) entry which is preliminary data.</text>
</comment>
<dbReference type="PROSITE" id="PS50025">
    <property type="entry name" value="LAM_G_DOMAIN"/>
    <property type="match status" value="2"/>
</dbReference>
<dbReference type="AlphaFoldDB" id="A0A7L0VYU8"/>
<feature type="domain" description="Laminin G" evidence="6">
    <location>
        <begin position="164"/>
        <end position="341"/>
    </location>
</feature>
<feature type="non-terminal residue" evidence="7">
    <location>
        <position position="1"/>
    </location>
</feature>
<feature type="domain" description="Laminin G" evidence="6">
    <location>
        <begin position="1"/>
        <end position="155"/>
    </location>
</feature>
<dbReference type="InterPro" id="IPR013320">
    <property type="entry name" value="ConA-like_dom_sf"/>
</dbReference>
<feature type="disulfide bond" evidence="5">
    <location>
        <begin position="314"/>
        <end position="341"/>
    </location>
</feature>
<evidence type="ECO:0000313" key="7">
    <source>
        <dbReference type="EMBL" id="NXL84028.1"/>
    </source>
</evidence>
<dbReference type="SUPFAM" id="SSF49899">
    <property type="entry name" value="Concanavalin A-like lectins/glucanases"/>
    <property type="match status" value="2"/>
</dbReference>
<keyword evidence="2" id="KW-0964">Secreted</keyword>
<dbReference type="FunFam" id="2.60.120.200:FF:000129">
    <property type="entry name" value="Vitamin K-dependent protein S"/>
    <property type="match status" value="1"/>
</dbReference>
<evidence type="ECO:0000256" key="5">
    <source>
        <dbReference type="PROSITE-ProRule" id="PRU00122"/>
    </source>
</evidence>
<dbReference type="CDD" id="cd00110">
    <property type="entry name" value="LamG"/>
    <property type="match status" value="1"/>
</dbReference>
<keyword evidence="3 5" id="KW-1015">Disulfide bond</keyword>
<dbReference type="SMART" id="SM00282">
    <property type="entry name" value="LamG"/>
    <property type="match status" value="2"/>
</dbReference>
<dbReference type="GO" id="GO:0005615">
    <property type="term" value="C:extracellular space"/>
    <property type="evidence" value="ECO:0007669"/>
    <property type="project" value="TreeGrafter"/>
</dbReference>
<dbReference type="FunFam" id="2.60.120.200:FF:000077">
    <property type="entry name" value="vitamin K-dependent protein S"/>
    <property type="match status" value="1"/>
</dbReference>
<keyword evidence="4" id="KW-0325">Glycoprotein</keyword>
<dbReference type="PANTHER" id="PTHR24040">
    <property type="entry name" value="LAMININ G-LIKE DOMAIN-CONTAINING PROTEIN"/>
    <property type="match status" value="1"/>
</dbReference>
<dbReference type="EMBL" id="VXAV01001101">
    <property type="protein sequence ID" value="NXL84028.1"/>
    <property type="molecule type" value="Genomic_DNA"/>
</dbReference>